<dbReference type="GO" id="GO:0016758">
    <property type="term" value="F:hexosyltransferase activity"/>
    <property type="evidence" value="ECO:0007669"/>
    <property type="project" value="TreeGrafter"/>
</dbReference>
<proteinExistence type="predicted"/>
<sequence>MMHDKVTIVDVPIDNLTKNRLLDVVYNEIEQKQKNIFIVTANPEIIMSAKKSKSYRDSILKADFIVPDGSGVMMASEILQHPLKEKITGYDLVHTFLSYASEKRKSVYFFGSQEGVAVDAAINAIKLYPNIRIAGTKNGYLGYGQEIAEEIASTNPDFVFIGLGAPLQENWAAKYKHLFPNAVVMGVGGSFDVLAGHTKRAPQFWLNHNLEWMYRLITQPVRSKRMIKLPIFVAEVYKQKWASRKVYVKRERHI</sequence>
<dbReference type="KEGG" id="panc:E2636_12025"/>
<dbReference type="PANTHER" id="PTHR34136">
    <property type="match status" value="1"/>
</dbReference>
<name>A0A4P6ZYP6_9BACL</name>
<gene>
    <name evidence="3" type="ORF">E2636_12025</name>
</gene>
<dbReference type="InterPro" id="IPR004629">
    <property type="entry name" value="WecG_TagA_CpsF"/>
</dbReference>
<evidence type="ECO:0000313" key="4">
    <source>
        <dbReference type="Proteomes" id="UP000294292"/>
    </source>
</evidence>
<reference evidence="3 4" key="1">
    <citation type="submission" date="2019-03" db="EMBL/GenBank/DDBJ databases">
        <title>Complete genome sequence of Paenisporosarcina antarctica CGMCC 1.6503T.</title>
        <authorList>
            <person name="Rong J.-C."/>
            <person name="Chi N.-Y."/>
            <person name="Zhang Q.-F."/>
        </authorList>
    </citation>
    <scope>NUCLEOTIDE SEQUENCE [LARGE SCALE GENOMIC DNA]</scope>
    <source>
        <strain evidence="3 4">CGMCC 1.6503</strain>
    </source>
</reference>
<dbReference type="NCBIfam" id="TIGR00696">
    <property type="entry name" value="wecG_tagA_cpsF"/>
    <property type="match status" value="1"/>
</dbReference>
<dbReference type="Proteomes" id="UP000294292">
    <property type="component" value="Chromosome"/>
</dbReference>
<dbReference type="Pfam" id="PF03808">
    <property type="entry name" value="Glyco_tran_WecG"/>
    <property type="match status" value="1"/>
</dbReference>
<protein>
    <submittedName>
        <fullName evidence="3">Glycosyltransferase</fullName>
    </submittedName>
</protein>
<evidence type="ECO:0000256" key="1">
    <source>
        <dbReference type="ARBA" id="ARBA00022676"/>
    </source>
</evidence>
<keyword evidence="4" id="KW-1185">Reference proteome</keyword>
<evidence type="ECO:0000313" key="3">
    <source>
        <dbReference type="EMBL" id="QBP41830.1"/>
    </source>
</evidence>
<evidence type="ECO:0000256" key="2">
    <source>
        <dbReference type="ARBA" id="ARBA00022679"/>
    </source>
</evidence>
<dbReference type="EMBL" id="CP038015">
    <property type="protein sequence ID" value="QBP41830.1"/>
    <property type="molecule type" value="Genomic_DNA"/>
</dbReference>
<keyword evidence="2 3" id="KW-0808">Transferase</keyword>
<dbReference type="OrthoDB" id="9771846at2"/>
<accession>A0A4P6ZYP6</accession>
<dbReference type="PANTHER" id="PTHR34136:SF1">
    <property type="entry name" value="UDP-N-ACETYL-D-MANNOSAMINURONIC ACID TRANSFERASE"/>
    <property type="match status" value="1"/>
</dbReference>
<dbReference type="RefSeq" id="WP_134210402.1">
    <property type="nucleotide sequence ID" value="NZ_CP038015.1"/>
</dbReference>
<dbReference type="CDD" id="cd06533">
    <property type="entry name" value="Glyco_transf_WecG_TagA"/>
    <property type="match status" value="1"/>
</dbReference>
<organism evidence="3 4">
    <name type="scientific">Paenisporosarcina antarctica</name>
    <dbReference type="NCBI Taxonomy" id="417367"/>
    <lineage>
        <taxon>Bacteria</taxon>
        <taxon>Bacillati</taxon>
        <taxon>Bacillota</taxon>
        <taxon>Bacilli</taxon>
        <taxon>Bacillales</taxon>
        <taxon>Caryophanaceae</taxon>
        <taxon>Paenisporosarcina</taxon>
    </lineage>
</organism>
<keyword evidence="1" id="KW-0328">Glycosyltransferase</keyword>
<dbReference type="AlphaFoldDB" id="A0A4P6ZYP6"/>